<keyword evidence="4" id="KW-1185">Reference proteome</keyword>
<dbReference type="SUPFAM" id="SSF56112">
    <property type="entry name" value="Protein kinase-like (PK-like)"/>
    <property type="match status" value="1"/>
</dbReference>
<name>A0A6H0XQN7_9PEZI</name>
<organism evidence="3 4">
    <name type="scientific">Peltaster fructicola</name>
    <dbReference type="NCBI Taxonomy" id="286661"/>
    <lineage>
        <taxon>Eukaryota</taxon>
        <taxon>Fungi</taxon>
        <taxon>Dikarya</taxon>
        <taxon>Ascomycota</taxon>
        <taxon>Pezizomycotina</taxon>
        <taxon>Dothideomycetes</taxon>
        <taxon>Dothideomycetes incertae sedis</taxon>
        <taxon>Peltaster</taxon>
    </lineage>
</organism>
<dbReference type="Proteomes" id="UP000503462">
    <property type="component" value="Chromosome 2"/>
</dbReference>
<dbReference type="PANTHER" id="PTHR44305">
    <property type="entry name" value="SI:DKEY-192D15.2-RELATED"/>
    <property type="match status" value="1"/>
</dbReference>
<dbReference type="Gene3D" id="1.10.510.10">
    <property type="entry name" value="Transferase(Phosphotransferase) domain 1"/>
    <property type="match status" value="1"/>
</dbReference>
<evidence type="ECO:0000313" key="4">
    <source>
        <dbReference type="Proteomes" id="UP000503462"/>
    </source>
</evidence>
<reference evidence="3 4" key="1">
    <citation type="journal article" date="2016" name="Sci. Rep.">
        <title>Peltaster fructicola genome reveals evolution from an invasive phytopathogen to an ectophytic parasite.</title>
        <authorList>
            <person name="Xu C."/>
            <person name="Chen H."/>
            <person name="Gleason M.L."/>
            <person name="Xu J.R."/>
            <person name="Liu H."/>
            <person name="Zhang R."/>
            <person name="Sun G."/>
        </authorList>
    </citation>
    <scope>NUCLEOTIDE SEQUENCE [LARGE SCALE GENOMIC DNA]</scope>
    <source>
        <strain evidence="3 4">LNHT1506</strain>
    </source>
</reference>
<dbReference type="PANTHER" id="PTHR44305:SF2">
    <property type="entry name" value="SI:DKEY-192D15.2"/>
    <property type="match status" value="1"/>
</dbReference>
<dbReference type="PROSITE" id="PS50011">
    <property type="entry name" value="PROTEIN_KINASE_DOM"/>
    <property type="match status" value="1"/>
</dbReference>
<dbReference type="GO" id="GO:0004672">
    <property type="term" value="F:protein kinase activity"/>
    <property type="evidence" value="ECO:0007669"/>
    <property type="project" value="InterPro"/>
</dbReference>
<dbReference type="PROSITE" id="PS00108">
    <property type="entry name" value="PROTEIN_KINASE_ST"/>
    <property type="match status" value="1"/>
</dbReference>
<feature type="domain" description="Protein kinase" evidence="2">
    <location>
        <begin position="183"/>
        <end position="512"/>
    </location>
</feature>
<evidence type="ECO:0000313" key="3">
    <source>
        <dbReference type="EMBL" id="QIW97043.1"/>
    </source>
</evidence>
<feature type="compositionally biased region" description="Basic and acidic residues" evidence="1">
    <location>
        <begin position="565"/>
        <end position="574"/>
    </location>
</feature>
<dbReference type="SMART" id="SM00220">
    <property type="entry name" value="S_TKc"/>
    <property type="match status" value="1"/>
</dbReference>
<dbReference type="InterPro" id="IPR000719">
    <property type="entry name" value="Prot_kinase_dom"/>
</dbReference>
<evidence type="ECO:0000259" key="2">
    <source>
        <dbReference type="PROSITE" id="PS50011"/>
    </source>
</evidence>
<dbReference type="AlphaFoldDB" id="A0A6H0XQN7"/>
<protein>
    <recommendedName>
        <fullName evidence="2">Protein kinase domain-containing protein</fullName>
    </recommendedName>
</protein>
<sequence length="617" mass="69377">MAGPARTRGRYVDRELNAHGGHAAKRIRREAERRWSQWPKVDQRALIAHLTALEGAEHQRDAATERVVEVEAALEYDTSMGLVLLPARTAVYGAQVAAEAAQRAVEGEADWLHTFYQSHGCSRALVTAAAADLVAASLRRTAFGASVVLAQGACPARGAMGESSSGGLATRTHLGTFHDPLPVTSLTSVSPGEWQGPFNFYYRRGTLITAWILQQDGQIIDTVIRKDVEARQEWSSLRWWTDAGDFANRLPNEIAIHQALQVVPTSSQQGWSNILNLRSSNLNKRTRTYTLYMELAQYGTLYSVMEAYKASRQIIPEAFIWYIFLVLAECAVAMQHGHIPQSDDPEPTVDGWQEIVHFDIKPLNIFLTAPNPERFEEYPAPKLGDFGHAFRTYNSDPHNPELYADNGGTAPYRAPEQCVFWDNATQHPVSRYKLGAHTNVYAIAQVIRDMMVQDHRVDLSEPTDDSLEQLWPTPHARSRLVEYSDTLAGIVMKCLRYLPHQRMTALQLHAELMHHLTTAHPNTEENFILGHARDMFNNRANAAQIRVHSIYRDTANVNPNRADFRPEQGGDARFRHGLRVGPPEVNKPLDRLTKDNNVGENETIGRRDSWHRALRGQ</sequence>
<dbReference type="Pfam" id="PF00069">
    <property type="entry name" value="Pkinase"/>
    <property type="match status" value="1"/>
</dbReference>
<proteinExistence type="predicted"/>
<dbReference type="InterPro" id="IPR008271">
    <property type="entry name" value="Ser/Thr_kinase_AS"/>
</dbReference>
<accession>A0A6H0XQN7</accession>
<dbReference type="InterPro" id="IPR011009">
    <property type="entry name" value="Kinase-like_dom_sf"/>
</dbReference>
<dbReference type="InterPro" id="IPR053083">
    <property type="entry name" value="TF_kinase-domain_protein"/>
</dbReference>
<feature type="region of interest" description="Disordered" evidence="1">
    <location>
        <begin position="565"/>
        <end position="617"/>
    </location>
</feature>
<dbReference type="GO" id="GO:0005524">
    <property type="term" value="F:ATP binding"/>
    <property type="evidence" value="ECO:0007669"/>
    <property type="project" value="InterPro"/>
</dbReference>
<dbReference type="OrthoDB" id="310217at2759"/>
<gene>
    <name evidence="3" type="ORF">AMS68_002561</name>
</gene>
<dbReference type="EMBL" id="CP051140">
    <property type="protein sequence ID" value="QIW97043.1"/>
    <property type="molecule type" value="Genomic_DNA"/>
</dbReference>
<evidence type="ECO:0000256" key="1">
    <source>
        <dbReference type="SAM" id="MobiDB-lite"/>
    </source>
</evidence>